<dbReference type="AlphaFoldDB" id="A0A835LUJ1"/>
<keyword evidence="5" id="KW-1185">Reference proteome</keyword>
<reference evidence="4 5" key="1">
    <citation type="submission" date="2020-10" db="EMBL/GenBank/DDBJ databases">
        <title>The Coptis chinensis genome and diversification of protoberbering-type alkaloids.</title>
        <authorList>
            <person name="Wang B."/>
            <person name="Shu S."/>
            <person name="Song C."/>
            <person name="Liu Y."/>
        </authorList>
    </citation>
    <scope>NUCLEOTIDE SEQUENCE [LARGE SCALE GENOMIC DNA]</scope>
    <source>
        <strain evidence="4">HL-2020</strain>
        <tissue evidence="4">Leaf</tissue>
    </source>
</reference>
<dbReference type="InterPro" id="IPR056690">
    <property type="entry name" value="DUF7788"/>
</dbReference>
<sequence length="545" mass="61929">MSSNQSSDVDSIADDPMDAVPTKGLMKTAHQLYSQRMLKVAKEERKDHVVYWKRGKRIERTEEVTIWKKGERVKIFSLFFELLSSDIKCLKSEKYGKFFQETRSEYEGIVESHYAFKVRNRLRKQVLVPLRQALELPEIYMAANKWNSLPYKRVASVVMKIYKGLFMEHDESRFTEYLEDVKKGKAKIAAGALLPHEILGKVVARYTYGGEEEEAEKLDEVAELQWKRMVEDLSVKGKFKNCLAVCDVSGSMDGTPMDVCVALGILLFESGLTPMEREVNHIQFVGKTQMNEQSSRSHFVFTLPIYGVNEEKDKCLGSSCTILSDEAGLNSDTSSIDYVSDEEYYDESMFSTPQSQDSRVSRASSFSKYPYEAISVVTSDGYVLLLERIPRRDARKVVYLQHRIMDSSMGRHRIRPKVLTSNLERKPLPLLLQGIVVPFALGIADSFALHKIISNGVDHASFLVFIGVALLYLPLFSPYTKKACSFHWIPYCNFISYTTLSSLNESFDKSHELIEPCGSAISQGLGFGLRTWCCKTVMELGVIFV</sequence>
<dbReference type="GO" id="GO:0006629">
    <property type="term" value="P:lipid metabolic process"/>
    <property type="evidence" value="ECO:0007669"/>
    <property type="project" value="InterPro"/>
</dbReference>
<evidence type="ECO:0000259" key="3">
    <source>
        <dbReference type="Pfam" id="PF25043"/>
    </source>
</evidence>
<dbReference type="InterPro" id="IPR029058">
    <property type="entry name" value="AB_hydrolase_fold"/>
</dbReference>
<accession>A0A835LUJ1</accession>
<evidence type="ECO:0000259" key="2">
    <source>
        <dbReference type="Pfam" id="PF11443"/>
    </source>
</evidence>
<evidence type="ECO:0000313" key="4">
    <source>
        <dbReference type="EMBL" id="KAF9603849.1"/>
    </source>
</evidence>
<comment type="caution">
    <text evidence="4">The sequence shown here is derived from an EMBL/GenBank/DDBJ whole genome shotgun (WGS) entry which is preliminary data.</text>
</comment>
<feature type="domain" description="Partial AB-hydrolase lipase" evidence="1">
    <location>
        <begin position="366"/>
        <end position="408"/>
    </location>
</feature>
<evidence type="ECO:0000313" key="5">
    <source>
        <dbReference type="Proteomes" id="UP000631114"/>
    </source>
</evidence>
<feature type="domain" description="DUF7788" evidence="3">
    <location>
        <begin position="241"/>
        <end position="291"/>
    </location>
</feature>
<protein>
    <submittedName>
        <fullName evidence="4">Uncharacterized protein</fullName>
    </submittedName>
</protein>
<dbReference type="EMBL" id="JADFTS010000006">
    <property type="protein sequence ID" value="KAF9603849.1"/>
    <property type="molecule type" value="Genomic_DNA"/>
</dbReference>
<dbReference type="InterPro" id="IPR006693">
    <property type="entry name" value="AB_hydrolase_lipase"/>
</dbReference>
<dbReference type="Gene3D" id="3.40.50.1820">
    <property type="entry name" value="alpha/beta hydrolase"/>
    <property type="match status" value="1"/>
</dbReference>
<dbReference type="Proteomes" id="UP000631114">
    <property type="component" value="Unassembled WGS sequence"/>
</dbReference>
<dbReference type="PANTHER" id="PTHR31373:SF17">
    <property type="entry name" value="OS06G0652100 PROTEIN"/>
    <property type="match status" value="1"/>
</dbReference>
<proteinExistence type="predicted"/>
<evidence type="ECO:0000259" key="1">
    <source>
        <dbReference type="Pfam" id="PF04083"/>
    </source>
</evidence>
<dbReference type="OrthoDB" id="9974421at2759"/>
<dbReference type="InterPro" id="IPR011205">
    <property type="entry name" value="UCP015417_vWA"/>
</dbReference>
<dbReference type="Pfam" id="PF25043">
    <property type="entry name" value="DUF7788"/>
    <property type="match status" value="1"/>
</dbReference>
<organism evidence="4 5">
    <name type="scientific">Coptis chinensis</name>
    <dbReference type="NCBI Taxonomy" id="261450"/>
    <lineage>
        <taxon>Eukaryota</taxon>
        <taxon>Viridiplantae</taxon>
        <taxon>Streptophyta</taxon>
        <taxon>Embryophyta</taxon>
        <taxon>Tracheophyta</taxon>
        <taxon>Spermatophyta</taxon>
        <taxon>Magnoliopsida</taxon>
        <taxon>Ranunculales</taxon>
        <taxon>Ranunculaceae</taxon>
        <taxon>Coptidoideae</taxon>
        <taxon>Coptis</taxon>
    </lineage>
</organism>
<name>A0A835LUJ1_9MAGN</name>
<dbReference type="PANTHER" id="PTHR31373">
    <property type="entry name" value="OS06G0652100 PROTEIN"/>
    <property type="match status" value="1"/>
</dbReference>
<dbReference type="Pfam" id="PF04083">
    <property type="entry name" value="Abhydro_lipase"/>
    <property type="match status" value="1"/>
</dbReference>
<gene>
    <name evidence="4" type="ORF">IFM89_038032</name>
</gene>
<dbReference type="InterPro" id="IPR058580">
    <property type="entry name" value="DUF2828"/>
</dbReference>
<feature type="domain" description="DUF2828" evidence="2">
    <location>
        <begin position="102"/>
        <end position="238"/>
    </location>
</feature>
<dbReference type="Pfam" id="PF11443">
    <property type="entry name" value="DUF2828"/>
    <property type="match status" value="1"/>
</dbReference>